<reference evidence="3 4" key="2">
    <citation type="journal article" date="2021" name="Genomics">
        <title>High-quality reference genome for Clonorchis sinensis.</title>
        <authorList>
            <person name="Young N.D."/>
            <person name="Stroehlein A.J."/>
            <person name="Kinkar L."/>
            <person name="Wang T."/>
            <person name="Sohn W.M."/>
            <person name="Chang B.C.H."/>
            <person name="Kaur P."/>
            <person name="Weisz D."/>
            <person name="Dudchenko O."/>
            <person name="Aiden E.L."/>
            <person name="Korhonen P.K."/>
            <person name="Gasser R.B."/>
        </authorList>
    </citation>
    <scope>NUCLEOTIDE SEQUENCE [LARGE SCALE GENOMIC DNA]</scope>
    <source>
        <strain evidence="3">Cs-k2</strain>
    </source>
</reference>
<keyword evidence="1" id="KW-0472">Membrane</keyword>
<dbReference type="InterPro" id="IPR013783">
    <property type="entry name" value="Ig-like_fold"/>
</dbReference>
<dbReference type="SUPFAM" id="SSF49265">
    <property type="entry name" value="Fibronectin type III"/>
    <property type="match status" value="3"/>
</dbReference>
<evidence type="ECO:0000256" key="1">
    <source>
        <dbReference type="SAM" id="Phobius"/>
    </source>
</evidence>
<feature type="domain" description="Fibronectin type-III" evidence="2">
    <location>
        <begin position="540"/>
        <end position="598"/>
    </location>
</feature>
<feature type="domain" description="Fibronectin type-III" evidence="2">
    <location>
        <begin position="202"/>
        <end position="324"/>
    </location>
</feature>
<dbReference type="CDD" id="cd00063">
    <property type="entry name" value="FN3"/>
    <property type="match status" value="1"/>
</dbReference>
<accession>A0A8T1M4B7</accession>
<keyword evidence="1" id="KW-0812">Transmembrane</keyword>
<dbReference type="Gene3D" id="2.60.40.10">
    <property type="entry name" value="Immunoglobulins"/>
    <property type="match status" value="2"/>
</dbReference>
<dbReference type="EMBL" id="NIRI02000056">
    <property type="protein sequence ID" value="KAG5444237.1"/>
    <property type="molecule type" value="Genomic_DNA"/>
</dbReference>
<dbReference type="SMART" id="SM00060">
    <property type="entry name" value="FN3"/>
    <property type="match status" value="4"/>
</dbReference>
<gene>
    <name evidence="3" type="ORF">CSKR_104505</name>
</gene>
<keyword evidence="4" id="KW-1185">Reference proteome</keyword>
<sequence>MYRFRVWPPLYVLFDSASNVTKYDFVQHSQPTEWIPSRLLAPGVAPRTAYLTVIDAHRLKATWQPLSLSEWNGVPGGYIVTAERSDFAISIYNNTMFHELDQDSSPRHDIVEHDRCGVRKFLKVLYDPNQNQLIIGHLQPATNYYVTIQPFSKSPKLPSVVKEQKNDWTLLLGPKIFLSPGDSMPMTTSSKPVMKTWDAVPGLRPLNVTVTEEGKTVRIEWIDSFEAMCDREAPSYELEISSALNWTANATVYSVKWIDTFRRDLTASQFNQITSTKSPRIREISLLKETLMAGFWRRLTPMHLTKSEVIHILRIRAKNRIGFGQFSDPVVVPFVPSKEKTDGRLHLKRILITQEKSEPQMHGRVLFSWLVSNQVLKGLDVKVTLTWFEVNPITHLRLGATASRVLHSPQIKSEHMKHKEVLIAIDKLNVGAVYRFRLRQEPSSSMSMDVTEDYVTAYIIQEDLLMPPSRKPHPPRRWLRSNLADEETREHAPRIECNSAIIVLAWPAYPSSIISNLTSKSGPIYTPPVKNYSLQYAQLPDFVEDTSAYKVTNGSVLEWKEYEPAPQAGDEEQFYVFGLQPSTAHVFRIAVRTDGGRSPYSEPSAVMRTSINRPCEVPKISSVMLVWTNRTTLLRHYGVWDVPEDKHQSPCQTVQVTWLAISDEAWNGKPLFYQIAYQFWLSSYSVRQVSLVKAAKGQRILRAHLPPLPARTYIELKMIPRSFAGDGDETETILVHTGFGCPWKTKKEGLSLTYMHDESKLDGDESDLAFDAHFHCVSDKSSIQFRCFWKPLDVKLMLGYRLTLIPMGSMSLRDAPTHSKQNGNNSTNHTLFAPPTCTSVLIYSLEERHAKLNAGKPSEWTNEHFNTNIVTWPLRPYFRYKVVLEAVLHFGTAKPHLFPPALSPSQDNTAHCGTGFLCTAQWIPTRPVWLWSEWLTRNSLMLLWTNPAEVNGQVKEYLIVRTCHRSETDGHNSDGTFSRENTISQSIPASQYWNLPNPSKEFHIEANMTCLFEVKARTNALWNGGWGPTACWLVSTDSHVPVQAPKAMDGCAFPTKRAYGAQGSLLPKLLRPIIREQNAYEQIYPAAVSEVYSNERLLNRKLQPDSQVIHISWDLATSGWVSVTQFLLEIRFSSQVNIWHHLSTVNYTTRSFILHLDDIRSKMRPREAHSHDQTVFINEADESTSRSQVAASFARLGLTSDSPYHTAIQIRVSAASEHYLGEVGPVSNWLIVPLSPSRNILHQRWWFLLLLAFCAISTIIGLGFLFYTSVKRQNLHNSSYFARKFSGHIASDKVPDCCLSFEPCPMTTTHTNINGHRGNEKANSLEFPLLLSERYVQPSAHCMYTSFVGSCPRSPRISELQQSPMEPWVSSPPPWETGTLQTVDLLGLDDSPNNSRHSLELTGEIPDHVLCDSQFGGKIMTRSATHHGVRISPHMQSTVTSEGISVQNFVAFKPCAVMCRISSGQTKCQAFNVMQGQPAGHKLRFDCGASCSRNNHVSENVGPFDLHRKNSTWQEPSPVNTAEHVPTSIRYVFDVPAPSGLCNLELYSQSQDDVVTVHANTQTAHRQCCSTQPEVGHTHKQFYHSESSSREMKSQNLWDGSNVLDRSGVTSQIPEGQHYAILSGQAFSAMLGQTPSCSPSLTEHSLNGLSYGIHLVAKNPEDSNQYLPHIGSWISTSEVADSKKLVDQWQIEQIQPTQINETGFTQV</sequence>
<comment type="caution">
    <text evidence="3">The sequence shown here is derived from an EMBL/GenBank/DDBJ whole genome shotgun (WGS) entry which is preliminary data.</text>
</comment>
<feature type="transmembrane region" description="Helical" evidence="1">
    <location>
        <begin position="1245"/>
        <end position="1267"/>
    </location>
</feature>
<organism evidence="3 4">
    <name type="scientific">Clonorchis sinensis</name>
    <name type="common">Chinese liver fluke</name>
    <dbReference type="NCBI Taxonomy" id="79923"/>
    <lineage>
        <taxon>Eukaryota</taxon>
        <taxon>Metazoa</taxon>
        <taxon>Spiralia</taxon>
        <taxon>Lophotrochozoa</taxon>
        <taxon>Platyhelminthes</taxon>
        <taxon>Trematoda</taxon>
        <taxon>Digenea</taxon>
        <taxon>Opisthorchiida</taxon>
        <taxon>Opisthorchiata</taxon>
        <taxon>Opisthorchiidae</taxon>
        <taxon>Clonorchis</taxon>
    </lineage>
</organism>
<proteinExistence type="predicted"/>
<feature type="domain" description="Fibronectin type-III" evidence="2">
    <location>
        <begin position="924"/>
        <end position="1024"/>
    </location>
</feature>
<keyword evidence="1" id="KW-1133">Transmembrane helix</keyword>
<evidence type="ECO:0000259" key="2">
    <source>
        <dbReference type="SMART" id="SM00060"/>
    </source>
</evidence>
<dbReference type="InterPro" id="IPR036116">
    <property type="entry name" value="FN3_sf"/>
</dbReference>
<protein>
    <recommendedName>
        <fullName evidence="2">Fibronectin type-III domain-containing protein</fullName>
    </recommendedName>
</protein>
<name>A0A8T1M4B7_CLOSI</name>
<feature type="domain" description="Fibronectin type-III" evidence="2">
    <location>
        <begin position="43"/>
        <end position="159"/>
    </location>
</feature>
<evidence type="ECO:0000313" key="3">
    <source>
        <dbReference type="EMBL" id="KAG5444237.1"/>
    </source>
</evidence>
<evidence type="ECO:0000313" key="4">
    <source>
        <dbReference type="Proteomes" id="UP000286415"/>
    </source>
</evidence>
<dbReference type="InterPro" id="IPR003961">
    <property type="entry name" value="FN3_dom"/>
</dbReference>
<dbReference type="OrthoDB" id="10062932at2759"/>
<reference evidence="3 4" key="1">
    <citation type="journal article" date="2018" name="Biotechnol. Adv.">
        <title>Improved genomic resources and new bioinformatic workflow for the carcinogenic parasite Clonorchis sinensis: Biotechnological implications.</title>
        <authorList>
            <person name="Wang D."/>
            <person name="Korhonen P.K."/>
            <person name="Gasser R.B."/>
            <person name="Young N.D."/>
        </authorList>
    </citation>
    <scope>NUCLEOTIDE SEQUENCE [LARGE SCALE GENOMIC DNA]</scope>
    <source>
        <strain evidence="3">Cs-k2</strain>
    </source>
</reference>
<dbReference type="Proteomes" id="UP000286415">
    <property type="component" value="Unassembled WGS sequence"/>
</dbReference>